<proteinExistence type="predicted"/>
<dbReference type="EMBL" id="JH816601">
    <property type="protein sequence ID" value="EKC19664.1"/>
    <property type="molecule type" value="Genomic_DNA"/>
</dbReference>
<accession>K1PLI9</accession>
<dbReference type="HOGENOM" id="CLU_2099222_0_0_1"/>
<organism evidence="1">
    <name type="scientific">Magallana gigas</name>
    <name type="common">Pacific oyster</name>
    <name type="synonym">Crassostrea gigas</name>
    <dbReference type="NCBI Taxonomy" id="29159"/>
    <lineage>
        <taxon>Eukaryota</taxon>
        <taxon>Metazoa</taxon>
        <taxon>Spiralia</taxon>
        <taxon>Lophotrochozoa</taxon>
        <taxon>Mollusca</taxon>
        <taxon>Bivalvia</taxon>
        <taxon>Autobranchia</taxon>
        <taxon>Pteriomorphia</taxon>
        <taxon>Ostreida</taxon>
        <taxon>Ostreoidea</taxon>
        <taxon>Ostreidae</taxon>
        <taxon>Magallana</taxon>
    </lineage>
</organism>
<sequence length="116" mass="13222">MKHYRQKNCDVILDKFIQFVPMASSWLPAGINDKTSLKHIGTQTMFTSLKKYDDPAKLSGRYRRSKRARKTCFKGWTLEYLGYIMAGYYDNAAVTTFTCVDSHPDTLHGGSKSKEG</sequence>
<dbReference type="AlphaFoldDB" id="K1PLI9"/>
<reference evidence="1" key="1">
    <citation type="journal article" date="2012" name="Nature">
        <title>The oyster genome reveals stress adaptation and complexity of shell formation.</title>
        <authorList>
            <person name="Zhang G."/>
            <person name="Fang X."/>
            <person name="Guo X."/>
            <person name="Li L."/>
            <person name="Luo R."/>
            <person name="Xu F."/>
            <person name="Yang P."/>
            <person name="Zhang L."/>
            <person name="Wang X."/>
            <person name="Qi H."/>
            <person name="Xiong Z."/>
            <person name="Que H."/>
            <person name="Xie Y."/>
            <person name="Holland P.W."/>
            <person name="Paps J."/>
            <person name="Zhu Y."/>
            <person name="Wu F."/>
            <person name="Chen Y."/>
            <person name="Wang J."/>
            <person name="Peng C."/>
            <person name="Meng J."/>
            <person name="Yang L."/>
            <person name="Liu J."/>
            <person name="Wen B."/>
            <person name="Zhang N."/>
            <person name="Huang Z."/>
            <person name="Zhu Q."/>
            <person name="Feng Y."/>
            <person name="Mount A."/>
            <person name="Hedgecock D."/>
            <person name="Xu Z."/>
            <person name="Liu Y."/>
            <person name="Domazet-Loso T."/>
            <person name="Du Y."/>
            <person name="Sun X."/>
            <person name="Zhang S."/>
            <person name="Liu B."/>
            <person name="Cheng P."/>
            <person name="Jiang X."/>
            <person name="Li J."/>
            <person name="Fan D."/>
            <person name="Wang W."/>
            <person name="Fu W."/>
            <person name="Wang T."/>
            <person name="Wang B."/>
            <person name="Zhang J."/>
            <person name="Peng Z."/>
            <person name="Li Y."/>
            <person name="Li N."/>
            <person name="Wang J."/>
            <person name="Chen M."/>
            <person name="He Y."/>
            <person name="Tan F."/>
            <person name="Song X."/>
            <person name="Zheng Q."/>
            <person name="Huang R."/>
            <person name="Yang H."/>
            <person name="Du X."/>
            <person name="Chen L."/>
            <person name="Yang M."/>
            <person name="Gaffney P.M."/>
            <person name="Wang S."/>
            <person name="Luo L."/>
            <person name="She Z."/>
            <person name="Ming Y."/>
            <person name="Huang W."/>
            <person name="Zhang S."/>
            <person name="Huang B."/>
            <person name="Zhang Y."/>
            <person name="Qu T."/>
            <person name="Ni P."/>
            <person name="Miao G."/>
            <person name="Wang J."/>
            <person name="Wang Q."/>
            <person name="Steinberg C.E."/>
            <person name="Wang H."/>
            <person name="Li N."/>
            <person name="Qian L."/>
            <person name="Zhang G."/>
            <person name="Li Y."/>
            <person name="Yang H."/>
            <person name="Liu X."/>
            <person name="Wang J."/>
            <person name="Yin Y."/>
            <person name="Wang J."/>
        </authorList>
    </citation>
    <scope>NUCLEOTIDE SEQUENCE [LARGE SCALE GENOMIC DNA]</scope>
    <source>
        <strain evidence="1">05x7-T-G4-1.051#20</strain>
    </source>
</reference>
<name>K1PLI9_MAGGI</name>
<dbReference type="InParanoid" id="K1PLI9"/>
<evidence type="ECO:0000313" key="1">
    <source>
        <dbReference type="EMBL" id="EKC19664.1"/>
    </source>
</evidence>
<gene>
    <name evidence="1" type="ORF">CGI_10007998</name>
</gene>
<protein>
    <submittedName>
        <fullName evidence="1">Uncharacterized protein</fullName>
    </submittedName>
</protein>